<dbReference type="Gene3D" id="1.10.10.60">
    <property type="entry name" value="Homeodomain-like"/>
    <property type="match status" value="4"/>
</dbReference>
<proteinExistence type="predicted"/>
<dbReference type="Pfam" id="PF02311">
    <property type="entry name" value="AraC_binding"/>
    <property type="match status" value="1"/>
</dbReference>
<keyword evidence="2" id="KW-0238">DNA-binding</keyword>
<dbReference type="InterPro" id="IPR037923">
    <property type="entry name" value="HTH-like"/>
</dbReference>
<keyword evidence="3" id="KW-0010">Activator</keyword>
<feature type="domain" description="HTH araC/xylS-type" evidence="5">
    <location>
        <begin position="189"/>
        <end position="287"/>
    </location>
</feature>
<dbReference type="InterPro" id="IPR014710">
    <property type="entry name" value="RmlC-like_jellyroll"/>
</dbReference>
<reference evidence="6 7" key="1">
    <citation type="submission" date="2020-03" db="EMBL/GenBank/DDBJ databases">
        <title>Complete genome sequence of Orbus sp. IPMB12 (BCRC 80908).</title>
        <authorList>
            <person name="Lo W.-S."/>
            <person name="Chang T.-H."/>
            <person name="Kuo C.-H."/>
        </authorList>
    </citation>
    <scope>NUCLEOTIDE SEQUENCE [LARGE SCALE GENOMIC DNA]</scope>
    <source>
        <strain evidence="6 7">IPMB12</strain>
    </source>
</reference>
<evidence type="ECO:0000256" key="4">
    <source>
        <dbReference type="ARBA" id="ARBA00023163"/>
    </source>
</evidence>
<sequence>MSKIPLYYKDDEFFNEFGTSCYINYEKMVDNFPLYRHDFIEISLILDGEGVEIINGQQYPIKKGHISVTAPWHFHTIYTPMKKEITRFICEFSMEDYLQFASVWEKSKEMLLHPNFQPCLTLNDEQFDEVCNIFNQMYKVFTSEGVNKQTKLYLKLLEFMMYFSEIQTRHANKKSAKKITGNKTNKAVLESIRYIHKHFADDISIDKVSKDVGVNTRSLNEQLIGYTGQNFTSLLTNIRIRNACILLALKAPTIKYIVSNTGFNSVQNFYRTFKNIKGITPDEYRKQHWAESEGKAGYLMQSNQVWPILYYLHKNFMNDITPEEVAQQLGMSVSNLHKIIKYNLMESFTDALREIRISYSCGLLIATDNPITQIAIEVGYNNMKAFNRAFKLQKGCPPSEYREKEHSAEEIDEYLLLIKNREE</sequence>
<dbReference type="InterPro" id="IPR018060">
    <property type="entry name" value="HTH_AraC"/>
</dbReference>
<dbReference type="SUPFAM" id="SSF51215">
    <property type="entry name" value="Regulatory protein AraC"/>
    <property type="match status" value="1"/>
</dbReference>
<gene>
    <name evidence="6" type="ORF">IPMB12_02125</name>
</gene>
<evidence type="ECO:0000256" key="1">
    <source>
        <dbReference type="ARBA" id="ARBA00023015"/>
    </source>
</evidence>
<evidence type="ECO:0000313" key="6">
    <source>
        <dbReference type="EMBL" id="QIQ20584.1"/>
    </source>
</evidence>
<dbReference type="Proteomes" id="UP000501168">
    <property type="component" value="Chromosome"/>
</dbReference>
<dbReference type="SUPFAM" id="SSF46689">
    <property type="entry name" value="Homeodomain-like"/>
    <property type="match status" value="2"/>
</dbReference>
<dbReference type="InterPro" id="IPR020449">
    <property type="entry name" value="Tscrpt_reg_AraC-type_HTH"/>
</dbReference>
<dbReference type="InterPro" id="IPR009057">
    <property type="entry name" value="Homeodomain-like_sf"/>
</dbReference>
<protein>
    <submittedName>
        <fullName evidence="6">AraC family transcriptional regulator</fullName>
    </submittedName>
</protein>
<dbReference type="GO" id="GO:0043565">
    <property type="term" value="F:sequence-specific DNA binding"/>
    <property type="evidence" value="ECO:0007669"/>
    <property type="project" value="InterPro"/>
</dbReference>
<dbReference type="Pfam" id="PF12833">
    <property type="entry name" value="HTH_18"/>
    <property type="match status" value="2"/>
</dbReference>
<feature type="domain" description="HTH araC/xylS-type" evidence="5">
    <location>
        <begin position="306"/>
        <end position="404"/>
    </location>
</feature>
<keyword evidence="1" id="KW-0805">Transcription regulation</keyword>
<dbReference type="InterPro" id="IPR018062">
    <property type="entry name" value="HTH_AraC-typ_CS"/>
</dbReference>
<evidence type="ECO:0000256" key="3">
    <source>
        <dbReference type="ARBA" id="ARBA00023159"/>
    </source>
</evidence>
<dbReference type="PROSITE" id="PS01124">
    <property type="entry name" value="HTH_ARAC_FAMILY_2"/>
    <property type="match status" value="2"/>
</dbReference>
<dbReference type="PANTHER" id="PTHR43280:SF2">
    <property type="entry name" value="HTH-TYPE TRANSCRIPTIONAL REGULATOR EXSA"/>
    <property type="match status" value="1"/>
</dbReference>
<dbReference type="RefSeq" id="WP_166914491.1">
    <property type="nucleotide sequence ID" value="NZ_CP050253.1"/>
</dbReference>
<dbReference type="InParanoid" id="A0A6G9IA29"/>
<accession>A0A6G9IA29</accession>
<dbReference type="EMBL" id="CP050253">
    <property type="protein sequence ID" value="QIQ20584.1"/>
    <property type="molecule type" value="Genomic_DNA"/>
</dbReference>
<evidence type="ECO:0000259" key="5">
    <source>
        <dbReference type="PROSITE" id="PS01124"/>
    </source>
</evidence>
<evidence type="ECO:0000256" key="2">
    <source>
        <dbReference type="ARBA" id="ARBA00023125"/>
    </source>
</evidence>
<dbReference type="KEGG" id="orb:IPMB12_02125"/>
<dbReference type="GO" id="GO:0003700">
    <property type="term" value="F:DNA-binding transcription factor activity"/>
    <property type="evidence" value="ECO:0007669"/>
    <property type="project" value="InterPro"/>
</dbReference>
<dbReference type="PROSITE" id="PS00041">
    <property type="entry name" value="HTH_ARAC_FAMILY_1"/>
    <property type="match status" value="1"/>
</dbReference>
<dbReference type="PANTHER" id="PTHR43280">
    <property type="entry name" value="ARAC-FAMILY TRANSCRIPTIONAL REGULATOR"/>
    <property type="match status" value="1"/>
</dbReference>
<keyword evidence="7" id="KW-1185">Reference proteome</keyword>
<dbReference type="PRINTS" id="PR00032">
    <property type="entry name" value="HTHARAC"/>
</dbReference>
<dbReference type="InterPro" id="IPR003313">
    <property type="entry name" value="AraC-bd"/>
</dbReference>
<keyword evidence="4" id="KW-0804">Transcription</keyword>
<dbReference type="Gene3D" id="2.60.120.10">
    <property type="entry name" value="Jelly Rolls"/>
    <property type="match status" value="1"/>
</dbReference>
<organism evidence="6 7">
    <name type="scientific">Zophobihabitans entericus</name>
    <dbReference type="NCBI Taxonomy" id="1635327"/>
    <lineage>
        <taxon>Bacteria</taxon>
        <taxon>Pseudomonadati</taxon>
        <taxon>Pseudomonadota</taxon>
        <taxon>Gammaproteobacteria</taxon>
        <taxon>Orbales</taxon>
        <taxon>Orbaceae</taxon>
        <taxon>Zophobihabitans</taxon>
    </lineage>
</organism>
<evidence type="ECO:0000313" key="7">
    <source>
        <dbReference type="Proteomes" id="UP000501168"/>
    </source>
</evidence>
<dbReference type="SMART" id="SM00342">
    <property type="entry name" value="HTH_ARAC"/>
    <property type="match status" value="2"/>
</dbReference>
<dbReference type="AlphaFoldDB" id="A0A6G9IA29"/>
<name>A0A6G9IA29_9GAMM</name>